<proteinExistence type="predicted"/>
<dbReference type="EMBL" id="DVGA01000048">
    <property type="protein sequence ID" value="HIQ78603.1"/>
    <property type="molecule type" value="Genomic_DNA"/>
</dbReference>
<comment type="caution">
    <text evidence="1">The sequence shown here is derived from an EMBL/GenBank/DDBJ whole genome shotgun (WGS) entry which is preliminary data.</text>
</comment>
<accession>A0A9D0ZDI8</accession>
<name>A0A9D0ZDI8_9FIRM</name>
<protein>
    <submittedName>
        <fullName evidence="1">Uncharacterized protein</fullName>
    </submittedName>
</protein>
<dbReference type="AlphaFoldDB" id="A0A9D0ZDI8"/>
<gene>
    <name evidence="1" type="ORF">IAB77_05025</name>
</gene>
<sequence>MGANFLFDGSAESKEQLKLFLLYSDEGFKVSPPVYLRRFFDASSGAEIGNLRDLREYERQLDRAIAFVRENTLGALPPGGEETFRRCAGEIAGYLRQSEARPCPALETGEDGLTYEDLIHPDFFDIFASELSPALLETFKYRASLRSAFSIMAVTEPADDIAVTSACREILAAPRLVPPAAQREALTSAPGAGRAEAVLLPRWDSLSLSDTMEVKLRAHDELEELRFCVRRAVSAQGSGSGTLEDAVRADIEPAVRALEGRLRSMRFGVAQKLLEELKAPTSCTPLVLGLVTDLPQGAAAAASLALIAAGTALDYLRRRSELKSEPMYYLHRLRRLTRRSGG</sequence>
<organism evidence="1 2">
    <name type="scientific">Candidatus Scatomorpha intestinavium</name>
    <dbReference type="NCBI Taxonomy" id="2840922"/>
    <lineage>
        <taxon>Bacteria</taxon>
        <taxon>Bacillati</taxon>
        <taxon>Bacillota</taxon>
        <taxon>Clostridia</taxon>
        <taxon>Eubacteriales</taxon>
        <taxon>Candidatus Scatomorpha</taxon>
    </lineage>
</organism>
<evidence type="ECO:0000313" key="1">
    <source>
        <dbReference type="EMBL" id="HIQ78603.1"/>
    </source>
</evidence>
<dbReference type="Proteomes" id="UP000824262">
    <property type="component" value="Unassembled WGS sequence"/>
</dbReference>
<evidence type="ECO:0000313" key="2">
    <source>
        <dbReference type="Proteomes" id="UP000824262"/>
    </source>
</evidence>
<reference evidence="1" key="2">
    <citation type="journal article" date="2021" name="PeerJ">
        <title>Extensive microbial diversity within the chicken gut microbiome revealed by metagenomics and culture.</title>
        <authorList>
            <person name="Gilroy R."/>
            <person name="Ravi A."/>
            <person name="Getino M."/>
            <person name="Pursley I."/>
            <person name="Horton D.L."/>
            <person name="Alikhan N.F."/>
            <person name="Baker D."/>
            <person name="Gharbi K."/>
            <person name="Hall N."/>
            <person name="Watson M."/>
            <person name="Adriaenssens E.M."/>
            <person name="Foster-Nyarko E."/>
            <person name="Jarju S."/>
            <person name="Secka A."/>
            <person name="Antonio M."/>
            <person name="Oren A."/>
            <person name="Chaudhuri R.R."/>
            <person name="La Ragione R."/>
            <person name="Hildebrand F."/>
            <person name="Pallen M.J."/>
        </authorList>
    </citation>
    <scope>NUCLEOTIDE SEQUENCE</scope>
    <source>
        <strain evidence="1">ChiBcolR7-354</strain>
    </source>
</reference>
<reference evidence="1" key="1">
    <citation type="submission" date="2020-10" db="EMBL/GenBank/DDBJ databases">
        <authorList>
            <person name="Gilroy R."/>
        </authorList>
    </citation>
    <scope>NUCLEOTIDE SEQUENCE</scope>
    <source>
        <strain evidence="1">ChiBcolR7-354</strain>
    </source>
</reference>